<dbReference type="InParanoid" id="A0A0C3HQA2"/>
<feature type="compositionally biased region" description="Polar residues" evidence="3">
    <location>
        <begin position="12"/>
        <end position="21"/>
    </location>
</feature>
<keyword evidence="5" id="KW-1185">Reference proteome</keyword>
<proteinExistence type="predicted"/>
<dbReference type="Pfam" id="PF11951">
    <property type="entry name" value="Fungal_trans_2"/>
    <property type="match status" value="1"/>
</dbReference>
<comment type="subcellular location">
    <subcellularLocation>
        <location evidence="1">Nucleus</location>
    </subcellularLocation>
</comment>
<evidence type="ECO:0000313" key="5">
    <source>
        <dbReference type="Proteomes" id="UP000054321"/>
    </source>
</evidence>
<dbReference type="EMBL" id="KN832872">
    <property type="protein sequence ID" value="KIN04492.1"/>
    <property type="molecule type" value="Genomic_DNA"/>
</dbReference>
<dbReference type="PANTHER" id="PTHR37534:SF46">
    <property type="entry name" value="ZN(II)2CYS6 TRANSCRIPTION FACTOR (EUROFUNG)"/>
    <property type="match status" value="1"/>
</dbReference>
<evidence type="ECO:0000256" key="2">
    <source>
        <dbReference type="ARBA" id="ARBA00023242"/>
    </source>
</evidence>
<sequence length="649" mass="72606">MNPPAKRPKVLRQSQLVASDHTTAPTTDAAEAEESDILWGHRSFFALDRYQEVDVQQYLPDGWDTTSAGAPGTSKRALEPVSSDQGDGDLYGGEEATTEAQVWLAQAMPELYPSIPSKEGQSFSLSLSNPFAANGSNRHPRLKGTAFLPEDGAVNGYIKFRLRMSDVEDHRSPVLGKGKGITFLGNSQLRHRTQLSPQHMQQNSGAPPNDIQYLPPNFGRRLKLDDTDNKLLKFYLVAYCQGRTLLTKTNFWMSSIAAMAVEEECVKHALLALAGAYVLDYLPSPQLLARTNNHYQQAVGLINEALRTTGMRATERGDSIVSALSLLIVDDCINWELRGEGPALPNWYLGGQLAKSLLDESDPGYRYWKRVNVQCSDARLANANFGAFACIVAQPVTALDMNGPDQTFDWLLAGSHRDSQKIHGSTGLCPKLLHTFAQVTHLTIRMARNPESVVIPHGAKKIQERLDSIHQWSELSQGYLSKDTLLESCQLDANGKVTSAAMVTDLTGEIWIATVRMYLHCRFYRRPRDHALVQQNLQTFLECLTRMPYSGPLFTSQAPFCCIFLMALVSYREEDRKIIRDWFETIVSNVGCRSSVPPVWVAVKHMWTWMDMAFADGYFEEASLIGERNPWWEVMIAHLVETEGYISLI</sequence>
<organism evidence="4 5">
    <name type="scientific">Oidiodendron maius (strain Zn)</name>
    <dbReference type="NCBI Taxonomy" id="913774"/>
    <lineage>
        <taxon>Eukaryota</taxon>
        <taxon>Fungi</taxon>
        <taxon>Dikarya</taxon>
        <taxon>Ascomycota</taxon>
        <taxon>Pezizomycotina</taxon>
        <taxon>Leotiomycetes</taxon>
        <taxon>Leotiomycetes incertae sedis</taxon>
        <taxon>Myxotrichaceae</taxon>
        <taxon>Oidiodendron</taxon>
    </lineage>
</organism>
<dbReference type="AlphaFoldDB" id="A0A0C3HQA2"/>
<dbReference type="HOGENOM" id="CLU_016172_3_0_1"/>
<name>A0A0C3HQA2_OIDMZ</name>
<dbReference type="GO" id="GO:0005634">
    <property type="term" value="C:nucleus"/>
    <property type="evidence" value="ECO:0007669"/>
    <property type="project" value="UniProtKB-SubCell"/>
</dbReference>
<reference evidence="4 5" key="1">
    <citation type="submission" date="2014-04" db="EMBL/GenBank/DDBJ databases">
        <authorList>
            <consortium name="DOE Joint Genome Institute"/>
            <person name="Kuo A."/>
            <person name="Martino E."/>
            <person name="Perotto S."/>
            <person name="Kohler A."/>
            <person name="Nagy L.G."/>
            <person name="Floudas D."/>
            <person name="Copeland A."/>
            <person name="Barry K.W."/>
            <person name="Cichocki N."/>
            <person name="Veneault-Fourrey C."/>
            <person name="LaButti K."/>
            <person name="Lindquist E.A."/>
            <person name="Lipzen A."/>
            <person name="Lundell T."/>
            <person name="Morin E."/>
            <person name="Murat C."/>
            <person name="Sun H."/>
            <person name="Tunlid A."/>
            <person name="Henrissat B."/>
            <person name="Grigoriev I.V."/>
            <person name="Hibbett D.S."/>
            <person name="Martin F."/>
            <person name="Nordberg H.P."/>
            <person name="Cantor M.N."/>
            <person name="Hua S.X."/>
        </authorList>
    </citation>
    <scope>NUCLEOTIDE SEQUENCE [LARGE SCALE GENOMIC DNA]</scope>
    <source>
        <strain evidence="4 5">Zn</strain>
    </source>
</reference>
<reference evidence="5" key="2">
    <citation type="submission" date="2015-01" db="EMBL/GenBank/DDBJ databases">
        <title>Evolutionary Origins and Diversification of the Mycorrhizal Mutualists.</title>
        <authorList>
            <consortium name="DOE Joint Genome Institute"/>
            <consortium name="Mycorrhizal Genomics Consortium"/>
            <person name="Kohler A."/>
            <person name="Kuo A."/>
            <person name="Nagy L.G."/>
            <person name="Floudas D."/>
            <person name="Copeland A."/>
            <person name="Barry K.W."/>
            <person name="Cichocki N."/>
            <person name="Veneault-Fourrey C."/>
            <person name="LaButti K."/>
            <person name="Lindquist E.A."/>
            <person name="Lipzen A."/>
            <person name="Lundell T."/>
            <person name="Morin E."/>
            <person name="Murat C."/>
            <person name="Riley R."/>
            <person name="Ohm R."/>
            <person name="Sun H."/>
            <person name="Tunlid A."/>
            <person name="Henrissat B."/>
            <person name="Grigoriev I.V."/>
            <person name="Hibbett D.S."/>
            <person name="Martin F."/>
        </authorList>
    </citation>
    <scope>NUCLEOTIDE SEQUENCE [LARGE SCALE GENOMIC DNA]</scope>
    <source>
        <strain evidence="5">Zn</strain>
    </source>
</reference>
<protein>
    <recommendedName>
        <fullName evidence="6">Transcription factor domain-containing protein</fullName>
    </recommendedName>
</protein>
<keyword evidence="2" id="KW-0539">Nucleus</keyword>
<feature type="region of interest" description="Disordered" evidence="3">
    <location>
        <begin position="64"/>
        <end position="92"/>
    </location>
</feature>
<dbReference type="OrthoDB" id="3597252at2759"/>
<dbReference type="InterPro" id="IPR021858">
    <property type="entry name" value="Fun_TF"/>
</dbReference>
<dbReference type="Proteomes" id="UP000054321">
    <property type="component" value="Unassembled WGS sequence"/>
</dbReference>
<evidence type="ECO:0000256" key="1">
    <source>
        <dbReference type="ARBA" id="ARBA00004123"/>
    </source>
</evidence>
<gene>
    <name evidence="4" type="ORF">OIDMADRAFT_176894</name>
</gene>
<evidence type="ECO:0008006" key="6">
    <source>
        <dbReference type="Google" id="ProtNLM"/>
    </source>
</evidence>
<feature type="compositionally biased region" description="Basic residues" evidence="3">
    <location>
        <begin position="1"/>
        <end position="10"/>
    </location>
</feature>
<feature type="region of interest" description="Disordered" evidence="3">
    <location>
        <begin position="1"/>
        <end position="33"/>
    </location>
</feature>
<evidence type="ECO:0000256" key="3">
    <source>
        <dbReference type="SAM" id="MobiDB-lite"/>
    </source>
</evidence>
<accession>A0A0C3HQA2</accession>
<evidence type="ECO:0000313" key="4">
    <source>
        <dbReference type="EMBL" id="KIN04492.1"/>
    </source>
</evidence>
<dbReference type="PANTHER" id="PTHR37534">
    <property type="entry name" value="TRANSCRIPTIONAL ACTIVATOR PROTEIN UGA3"/>
    <property type="match status" value="1"/>
</dbReference>